<gene>
    <name evidence="1" type="ORF">C5615_18410</name>
</gene>
<dbReference type="Proteomes" id="UP000238206">
    <property type="component" value="Unassembled WGS sequence"/>
</dbReference>
<dbReference type="EMBL" id="PUIQ01000022">
    <property type="protein sequence ID" value="PQP16877.1"/>
    <property type="molecule type" value="Genomic_DNA"/>
</dbReference>
<comment type="caution">
    <text evidence="1">The sequence shown here is derived from an EMBL/GenBank/DDBJ whole genome shotgun (WGS) entry which is preliminary data.</text>
</comment>
<organism evidence="1 2">
    <name type="scientific">Burkholderia cepacia</name>
    <name type="common">Pseudomonas cepacia</name>
    <dbReference type="NCBI Taxonomy" id="292"/>
    <lineage>
        <taxon>Bacteria</taxon>
        <taxon>Pseudomonadati</taxon>
        <taxon>Pseudomonadota</taxon>
        <taxon>Betaproteobacteria</taxon>
        <taxon>Burkholderiales</taxon>
        <taxon>Burkholderiaceae</taxon>
        <taxon>Burkholderia</taxon>
        <taxon>Burkholderia cepacia complex</taxon>
    </lineage>
</organism>
<proteinExistence type="predicted"/>
<protein>
    <submittedName>
        <fullName evidence="1">Uncharacterized protein</fullName>
    </submittedName>
</protein>
<reference evidence="1 2" key="1">
    <citation type="submission" date="2018-02" db="EMBL/GenBank/DDBJ databases">
        <title>Draft genome sequencing of Burkholderia cepacia Y14-15.</title>
        <authorList>
            <person name="Zheng B.-X."/>
        </authorList>
    </citation>
    <scope>NUCLEOTIDE SEQUENCE [LARGE SCALE GENOMIC DNA]</scope>
    <source>
        <strain evidence="1 2">Y14-15</strain>
    </source>
</reference>
<evidence type="ECO:0000313" key="2">
    <source>
        <dbReference type="Proteomes" id="UP000238206"/>
    </source>
</evidence>
<dbReference type="AlphaFoldDB" id="A0A2S8IQ38"/>
<accession>A0A2S8IQ38</accession>
<sequence>MAKMKPAACCERIVQQERDMAAWLLRHLPELTTVFPDRSAVDRIDARHDEATTTRATGRTSCRAKCVPQTCRRLVKKRPRQVA</sequence>
<name>A0A2S8IQ38_BURCE</name>
<evidence type="ECO:0000313" key="1">
    <source>
        <dbReference type="EMBL" id="PQP16877.1"/>
    </source>
</evidence>